<dbReference type="KEGG" id="mic:Mic7113_0820"/>
<dbReference type="Proteomes" id="UP000010471">
    <property type="component" value="Chromosome"/>
</dbReference>
<dbReference type="CDD" id="cd14014">
    <property type="entry name" value="STKc_PknB_like"/>
    <property type="match status" value="1"/>
</dbReference>
<dbReference type="PATRIC" id="fig|1173027.3.peg.903"/>
<dbReference type="PANTHER" id="PTHR24348">
    <property type="entry name" value="SERINE/THREONINE-PROTEIN KINASE UNC-51-RELATED"/>
    <property type="match status" value="1"/>
</dbReference>
<gene>
    <name evidence="6" type="ORF">Mic7113_0820</name>
</gene>
<dbReference type="InterPro" id="IPR000719">
    <property type="entry name" value="Prot_kinase_dom"/>
</dbReference>
<dbReference type="PANTHER" id="PTHR24348:SF68">
    <property type="entry name" value="SERINE_THREONINE-PROTEIN KINASE ATG1C"/>
    <property type="match status" value="1"/>
</dbReference>
<evidence type="ECO:0000256" key="1">
    <source>
        <dbReference type="ARBA" id="ARBA00022741"/>
    </source>
</evidence>
<dbReference type="Gene3D" id="1.10.510.10">
    <property type="entry name" value="Transferase(Phosphotransferase) domain 1"/>
    <property type="match status" value="1"/>
</dbReference>
<evidence type="ECO:0000313" key="6">
    <source>
        <dbReference type="EMBL" id="AFZ16728.1"/>
    </source>
</evidence>
<dbReference type="Pfam" id="PF00069">
    <property type="entry name" value="Pkinase"/>
    <property type="match status" value="1"/>
</dbReference>
<dbReference type="PROSITE" id="PS00108">
    <property type="entry name" value="PROTEIN_KINASE_ST"/>
    <property type="match status" value="1"/>
</dbReference>
<keyword evidence="6" id="KW-0418">Kinase</keyword>
<organism evidence="6 7">
    <name type="scientific">Allocoleopsis franciscana PCC 7113</name>
    <dbReference type="NCBI Taxonomy" id="1173027"/>
    <lineage>
        <taxon>Bacteria</taxon>
        <taxon>Bacillati</taxon>
        <taxon>Cyanobacteriota</taxon>
        <taxon>Cyanophyceae</taxon>
        <taxon>Coleofasciculales</taxon>
        <taxon>Coleofasciculaceae</taxon>
        <taxon>Allocoleopsis</taxon>
        <taxon>Allocoleopsis franciscana</taxon>
    </lineage>
</organism>
<evidence type="ECO:0000256" key="2">
    <source>
        <dbReference type="ARBA" id="ARBA00022840"/>
    </source>
</evidence>
<keyword evidence="2 3" id="KW-0067">ATP-binding</keyword>
<keyword evidence="4" id="KW-0472">Membrane</keyword>
<reference evidence="6 7" key="1">
    <citation type="submission" date="2012-06" db="EMBL/GenBank/DDBJ databases">
        <title>Finished chromosome of genome of Microcoleus sp. PCC 7113.</title>
        <authorList>
            <consortium name="US DOE Joint Genome Institute"/>
            <person name="Gugger M."/>
            <person name="Coursin T."/>
            <person name="Rippka R."/>
            <person name="Tandeau De Marsac N."/>
            <person name="Huntemann M."/>
            <person name="Wei C.-L."/>
            <person name="Han J."/>
            <person name="Detter J.C."/>
            <person name="Han C."/>
            <person name="Tapia R."/>
            <person name="Chen A."/>
            <person name="Kyrpides N."/>
            <person name="Mavromatis K."/>
            <person name="Markowitz V."/>
            <person name="Szeto E."/>
            <person name="Ivanova N."/>
            <person name="Pagani I."/>
            <person name="Pati A."/>
            <person name="Goodwin L."/>
            <person name="Nordberg H.P."/>
            <person name="Cantor M.N."/>
            <person name="Hua S.X."/>
            <person name="Woyke T."/>
            <person name="Kerfeld C.A."/>
        </authorList>
    </citation>
    <scope>NUCLEOTIDE SEQUENCE [LARGE SCALE GENOMIC DNA]</scope>
    <source>
        <strain evidence="6 7">PCC 7113</strain>
    </source>
</reference>
<feature type="domain" description="Protein kinase" evidence="5">
    <location>
        <begin position="19"/>
        <end position="272"/>
    </location>
</feature>
<keyword evidence="7" id="KW-1185">Reference proteome</keyword>
<evidence type="ECO:0000313" key="7">
    <source>
        <dbReference type="Proteomes" id="UP000010471"/>
    </source>
</evidence>
<dbReference type="OrthoDB" id="9801841at2"/>
<keyword evidence="4" id="KW-1133">Transmembrane helix</keyword>
<protein>
    <submittedName>
        <fullName evidence="6">Protein kinase family protein</fullName>
    </submittedName>
</protein>
<keyword evidence="4" id="KW-0812">Transmembrane</keyword>
<feature type="transmembrane region" description="Helical" evidence="4">
    <location>
        <begin position="313"/>
        <end position="343"/>
    </location>
</feature>
<dbReference type="SUPFAM" id="SSF56112">
    <property type="entry name" value="Protein kinase-like (PK-like)"/>
    <property type="match status" value="1"/>
</dbReference>
<dbReference type="InterPro" id="IPR008271">
    <property type="entry name" value="Ser/Thr_kinase_AS"/>
</dbReference>
<dbReference type="InterPro" id="IPR045269">
    <property type="entry name" value="Atg1-like"/>
</dbReference>
<accession>K9W929</accession>
<dbReference type="SUPFAM" id="SSF48452">
    <property type="entry name" value="TPR-like"/>
    <property type="match status" value="1"/>
</dbReference>
<dbReference type="GO" id="GO:0004674">
    <property type="term" value="F:protein serine/threonine kinase activity"/>
    <property type="evidence" value="ECO:0007669"/>
    <property type="project" value="InterPro"/>
</dbReference>
<dbReference type="GO" id="GO:0005737">
    <property type="term" value="C:cytoplasm"/>
    <property type="evidence" value="ECO:0007669"/>
    <property type="project" value="TreeGrafter"/>
</dbReference>
<keyword evidence="6" id="KW-0808">Transferase</keyword>
<dbReference type="HOGENOM" id="CLU_505093_0_0_3"/>
<feature type="binding site" evidence="3">
    <location>
        <position position="49"/>
    </location>
    <ligand>
        <name>ATP</name>
        <dbReference type="ChEBI" id="CHEBI:30616"/>
    </ligand>
</feature>
<evidence type="ECO:0000259" key="5">
    <source>
        <dbReference type="PROSITE" id="PS50011"/>
    </source>
</evidence>
<proteinExistence type="predicted"/>
<feature type="transmembrane region" description="Helical" evidence="4">
    <location>
        <begin position="355"/>
        <end position="378"/>
    </location>
</feature>
<dbReference type="InterPro" id="IPR017441">
    <property type="entry name" value="Protein_kinase_ATP_BS"/>
</dbReference>
<name>K9W929_9CYAN</name>
<dbReference type="eggNOG" id="COG0515">
    <property type="taxonomic scope" value="Bacteria"/>
</dbReference>
<dbReference type="GO" id="GO:0005524">
    <property type="term" value="F:ATP binding"/>
    <property type="evidence" value="ECO:0007669"/>
    <property type="project" value="UniProtKB-UniRule"/>
</dbReference>
<dbReference type="RefSeq" id="WP_015180891.1">
    <property type="nucleotide sequence ID" value="NC_019738.1"/>
</dbReference>
<keyword evidence="1 3" id="KW-0547">Nucleotide-binding</keyword>
<dbReference type="AlphaFoldDB" id="K9W929"/>
<sequence>MTNIQTITTQISTVRINQYILLEEIGRGSHGIVYKAYNEEQPHENLALKIIDDTRNIDSLLVEPELLSRLSHPNIINLEDYFIHAGKLVLITEYINGIDLQSYLEQRGKLTVEEIKVFLAQMADALAHAHANNIIHRDIKLGNILVTGDDHNRRFVLVDFGISRMAEGIQTVKRIAGTYYYMAPEQLRGRPCEQSDLWALGVCAYTLLTGIKPFEGDTEENLSKKIFFSIPQAPSETLGEIDPELENILSHLLEKELINRTTSANELRDELKNWSKSAITEITSQQLDQRNSSNFSIPTWEEKEIKELKKSWIFFWIFAFLQTIPDGIVGEAFSMTGVILFFFGQEKNSRFRTISGIFILIVGFLVGLIISGFIYQVIYISVGGDEIAANSISNGFNFISFYVTLPFSFISVHFLTKVRHLQENLLLHKTLREASRDSKKILQLLKEFININWGNMNVRQKYIELLLVEGKIEEAIIEAKLTLEVDPYNFGATLLLANGYFEAGLYEECIQVCNSYLSISSYSFEFSDLKDKCEQIVGV</sequence>
<dbReference type="SMART" id="SM00220">
    <property type="entry name" value="S_TKc"/>
    <property type="match status" value="1"/>
</dbReference>
<dbReference type="EMBL" id="CP003630">
    <property type="protein sequence ID" value="AFZ16728.1"/>
    <property type="molecule type" value="Genomic_DNA"/>
</dbReference>
<dbReference type="STRING" id="1173027.Mic7113_0820"/>
<dbReference type="PROSITE" id="PS50011">
    <property type="entry name" value="PROTEIN_KINASE_DOM"/>
    <property type="match status" value="1"/>
</dbReference>
<evidence type="ECO:0000256" key="3">
    <source>
        <dbReference type="PROSITE-ProRule" id="PRU10141"/>
    </source>
</evidence>
<dbReference type="InterPro" id="IPR011009">
    <property type="entry name" value="Kinase-like_dom_sf"/>
</dbReference>
<dbReference type="InterPro" id="IPR011990">
    <property type="entry name" value="TPR-like_helical_dom_sf"/>
</dbReference>
<evidence type="ECO:0000256" key="4">
    <source>
        <dbReference type="SAM" id="Phobius"/>
    </source>
</evidence>
<dbReference type="PROSITE" id="PS00107">
    <property type="entry name" value="PROTEIN_KINASE_ATP"/>
    <property type="match status" value="1"/>
</dbReference>
<feature type="transmembrane region" description="Helical" evidence="4">
    <location>
        <begin position="398"/>
        <end position="416"/>
    </location>
</feature>
<dbReference type="Gene3D" id="1.25.40.10">
    <property type="entry name" value="Tetratricopeptide repeat domain"/>
    <property type="match status" value="1"/>
</dbReference>